<accession>A0ACB8RI62</accession>
<protein>
    <submittedName>
        <fullName evidence="1">Uncharacterized protein</fullName>
    </submittedName>
</protein>
<dbReference type="EMBL" id="MU276029">
    <property type="protein sequence ID" value="KAI0043208.1"/>
    <property type="molecule type" value="Genomic_DNA"/>
</dbReference>
<evidence type="ECO:0000313" key="2">
    <source>
        <dbReference type="Proteomes" id="UP000814033"/>
    </source>
</evidence>
<name>A0ACB8RI62_9AGAM</name>
<dbReference type="Proteomes" id="UP000814033">
    <property type="component" value="Unassembled WGS sequence"/>
</dbReference>
<reference evidence="1" key="1">
    <citation type="submission" date="2021-02" db="EMBL/GenBank/DDBJ databases">
        <authorList>
            <consortium name="DOE Joint Genome Institute"/>
            <person name="Ahrendt S."/>
            <person name="Looney B.P."/>
            <person name="Miyauchi S."/>
            <person name="Morin E."/>
            <person name="Drula E."/>
            <person name="Courty P.E."/>
            <person name="Chicoki N."/>
            <person name="Fauchery L."/>
            <person name="Kohler A."/>
            <person name="Kuo A."/>
            <person name="Labutti K."/>
            <person name="Pangilinan J."/>
            <person name="Lipzen A."/>
            <person name="Riley R."/>
            <person name="Andreopoulos W."/>
            <person name="He G."/>
            <person name="Johnson J."/>
            <person name="Barry K.W."/>
            <person name="Grigoriev I.V."/>
            <person name="Nagy L."/>
            <person name="Hibbett D."/>
            <person name="Henrissat B."/>
            <person name="Matheny P.B."/>
            <person name="Labbe J."/>
            <person name="Martin F."/>
        </authorList>
    </citation>
    <scope>NUCLEOTIDE SEQUENCE</scope>
    <source>
        <strain evidence="1">FP105234-sp</strain>
    </source>
</reference>
<keyword evidence="2" id="KW-1185">Reference proteome</keyword>
<proteinExistence type="predicted"/>
<sequence>MTLLLPAIISNTSRPHHPFVVIESSACQSGLSIVRAILNRDKSTGLVLLFCFLYLPSSLVHDPEREGLRVFDRTGVIPGFSENWKDPSDSITQAVKDAPLGPLSVIIDSADTLCADLGSTSKSYTLISSLVSLLRDRPSHTILNHPASRLVLHLVSPTPLLPLLLPPRLSPALTHLTAHPPALLTHLASAHLTPPPPATPPARFFRVFTPLAARAWEVERLVFGADGSGGGGGEAVVEVLVRAAVVGEKRRGVVRVLEGWSRTKGPVALDALESLRGVWTRKTAEESAADPTQHLSFNLNLTPQQQQSRAQVPLPYAHEGEASNQISSTAGVILYDPDSADDIDDDDPDEDLDI</sequence>
<reference evidence="1" key="2">
    <citation type="journal article" date="2022" name="New Phytol.">
        <title>Evolutionary transition to the ectomycorrhizal habit in the genomes of a hyperdiverse lineage of mushroom-forming fungi.</title>
        <authorList>
            <person name="Looney B."/>
            <person name="Miyauchi S."/>
            <person name="Morin E."/>
            <person name="Drula E."/>
            <person name="Courty P.E."/>
            <person name="Kohler A."/>
            <person name="Kuo A."/>
            <person name="LaButti K."/>
            <person name="Pangilinan J."/>
            <person name="Lipzen A."/>
            <person name="Riley R."/>
            <person name="Andreopoulos W."/>
            <person name="He G."/>
            <person name="Johnson J."/>
            <person name="Nolan M."/>
            <person name="Tritt A."/>
            <person name="Barry K.W."/>
            <person name="Grigoriev I.V."/>
            <person name="Nagy L.G."/>
            <person name="Hibbett D."/>
            <person name="Henrissat B."/>
            <person name="Matheny P.B."/>
            <person name="Labbe J."/>
            <person name="Martin F.M."/>
        </authorList>
    </citation>
    <scope>NUCLEOTIDE SEQUENCE</scope>
    <source>
        <strain evidence="1">FP105234-sp</strain>
    </source>
</reference>
<gene>
    <name evidence="1" type="ORF">FA95DRAFT_1584187</name>
</gene>
<organism evidence="1 2">
    <name type="scientific">Auriscalpium vulgare</name>
    <dbReference type="NCBI Taxonomy" id="40419"/>
    <lineage>
        <taxon>Eukaryota</taxon>
        <taxon>Fungi</taxon>
        <taxon>Dikarya</taxon>
        <taxon>Basidiomycota</taxon>
        <taxon>Agaricomycotina</taxon>
        <taxon>Agaricomycetes</taxon>
        <taxon>Russulales</taxon>
        <taxon>Auriscalpiaceae</taxon>
        <taxon>Auriscalpium</taxon>
    </lineage>
</organism>
<evidence type="ECO:0000313" key="1">
    <source>
        <dbReference type="EMBL" id="KAI0043208.1"/>
    </source>
</evidence>
<comment type="caution">
    <text evidence="1">The sequence shown here is derived from an EMBL/GenBank/DDBJ whole genome shotgun (WGS) entry which is preliminary data.</text>
</comment>